<keyword evidence="2" id="KW-0812">Transmembrane</keyword>
<feature type="compositionally biased region" description="Polar residues" evidence="1">
    <location>
        <begin position="36"/>
        <end position="45"/>
    </location>
</feature>
<proteinExistence type="predicted"/>
<sequence>MISLLCSETNWSSSKSLTNAPSSVRRAPASKKKSASPRNPATHTADTMAARRFSHSKSIKSALFNWARRRDRNPLSDKIIIFNNCVCFTASVWLWIAWSVGDDGCRVQHID</sequence>
<dbReference type="AlphaFoldDB" id="A0A8D8FTH1"/>
<reference evidence="3" key="1">
    <citation type="submission" date="2021-05" db="EMBL/GenBank/DDBJ databases">
        <authorList>
            <person name="Alioto T."/>
            <person name="Alioto T."/>
            <person name="Gomez Garrido J."/>
        </authorList>
    </citation>
    <scope>NUCLEOTIDE SEQUENCE</scope>
</reference>
<evidence type="ECO:0000256" key="1">
    <source>
        <dbReference type="SAM" id="MobiDB-lite"/>
    </source>
</evidence>
<feature type="transmembrane region" description="Helical" evidence="2">
    <location>
        <begin position="79"/>
        <end position="98"/>
    </location>
</feature>
<feature type="compositionally biased region" description="Polar residues" evidence="1">
    <location>
        <begin position="1"/>
        <end position="22"/>
    </location>
</feature>
<protein>
    <submittedName>
        <fullName evidence="3">(northern house mosquito) hypothetical protein</fullName>
    </submittedName>
</protein>
<keyword evidence="2" id="KW-1133">Transmembrane helix</keyword>
<feature type="region of interest" description="Disordered" evidence="1">
    <location>
        <begin position="1"/>
        <end position="47"/>
    </location>
</feature>
<evidence type="ECO:0000313" key="3">
    <source>
        <dbReference type="EMBL" id="CAG6482158.1"/>
    </source>
</evidence>
<evidence type="ECO:0000256" key="2">
    <source>
        <dbReference type="SAM" id="Phobius"/>
    </source>
</evidence>
<organism evidence="3">
    <name type="scientific">Culex pipiens</name>
    <name type="common">House mosquito</name>
    <dbReference type="NCBI Taxonomy" id="7175"/>
    <lineage>
        <taxon>Eukaryota</taxon>
        <taxon>Metazoa</taxon>
        <taxon>Ecdysozoa</taxon>
        <taxon>Arthropoda</taxon>
        <taxon>Hexapoda</taxon>
        <taxon>Insecta</taxon>
        <taxon>Pterygota</taxon>
        <taxon>Neoptera</taxon>
        <taxon>Endopterygota</taxon>
        <taxon>Diptera</taxon>
        <taxon>Nematocera</taxon>
        <taxon>Culicoidea</taxon>
        <taxon>Culicidae</taxon>
        <taxon>Culicinae</taxon>
        <taxon>Culicini</taxon>
        <taxon>Culex</taxon>
        <taxon>Culex</taxon>
    </lineage>
</organism>
<dbReference type="EMBL" id="HBUE01092511">
    <property type="protein sequence ID" value="CAG6482158.1"/>
    <property type="molecule type" value="Transcribed_RNA"/>
</dbReference>
<accession>A0A8D8FTH1</accession>
<name>A0A8D8FTH1_CULPI</name>
<keyword evidence="2" id="KW-0472">Membrane</keyword>